<keyword evidence="2" id="KW-0472">Membrane</keyword>
<feature type="transmembrane region" description="Helical" evidence="2">
    <location>
        <begin position="214"/>
        <end position="236"/>
    </location>
</feature>
<accession>A0A371CPB4</accession>
<feature type="transmembrane region" description="Helical" evidence="2">
    <location>
        <begin position="128"/>
        <end position="153"/>
    </location>
</feature>
<feature type="transmembrane region" description="Helical" evidence="2">
    <location>
        <begin position="75"/>
        <end position="95"/>
    </location>
</feature>
<feature type="transmembrane region" description="Helical" evidence="2">
    <location>
        <begin position="42"/>
        <end position="63"/>
    </location>
</feature>
<feature type="region of interest" description="Disordered" evidence="1">
    <location>
        <begin position="391"/>
        <end position="414"/>
    </location>
</feature>
<evidence type="ECO:0000256" key="2">
    <source>
        <dbReference type="SAM" id="Phobius"/>
    </source>
</evidence>
<dbReference type="OrthoDB" id="2757163at2759"/>
<keyword evidence="2" id="KW-1133">Transmembrane helix</keyword>
<keyword evidence="4" id="KW-1185">Reference proteome</keyword>
<organism evidence="3 4">
    <name type="scientific">Lentinus brumalis</name>
    <dbReference type="NCBI Taxonomy" id="2498619"/>
    <lineage>
        <taxon>Eukaryota</taxon>
        <taxon>Fungi</taxon>
        <taxon>Dikarya</taxon>
        <taxon>Basidiomycota</taxon>
        <taxon>Agaricomycotina</taxon>
        <taxon>Agaricomycetes</taxon>
        <taxon>Polyporales</taxon>
        <taxon>Polyporaceae</taxon>
        <taxon>Lentinus</taxon>
    </lineage>
</organism>
<dbReference type="EMBL" id="KZ857493">
    <property type="protein sequence ID" value="RDX42092.1"/>
    <property type="molecule type" value="Genomic_DNA"/>
</dbReference>
<reference evidence="3 4" key="1">
    <citation type="journal article" date="2018" name="Biotechnol. Biofuels">
        <title>Integrative visual omics of the white-rot fungus Polyporus brumalis exposes the biotechnological potential of its oxidative enzymes for delignifying raw plant biomass.</title>
        <authorList>
            <person name="Miyauchi S."/>
            <person name="Rancon A."/>
            <person name="Drula E."/>
            <person name="Hage H."/>
            <person name="Chaduli D."/>
            <person name="Favel A."/>
            <person name="Grisel S."/>
            <person name="Henrissat B."/>
            <person name="Herpoel-Gimbert I."/>
            <person name="Ruiz-Duenas F.J."/>
            <person name="Chevret D."/>
            <person name="Hainaut M."/>
            <person name="Lin J."/>
            <person name="Wang M."/>
            <person name="Pangilinan J."/>
            <person name="Lipzen A."/>
            <person name="Lesage-Meessen L."/>
            <person name="Navarro D."/>
            <person name="Riley R."/>
            <person name="Grigoriev I.V."/>
            <person name="Zhou S."/>
            <person name="Raouche S."/>
            <person name="Rosso M.N."/>
        </authorList>
    </citation>
    <scope>NUCLEOTIDE SEQUENCE [LARGE SCALE GENOMIC DNA]</scope>
    <source>
        <strain evidence="3 4">BRFM 1820</strain>
    </source>
</reference>
<evidence type="ECO:0000313" key="4">
    <source>
        <dbReference type="Proteomes" id="UP000256964"/>
    </source>
</evidence>
<evidence type="ECO:0000256" key="1">
    <source>
        <dbReference type="SAM" id="MobiDB-lite"/>
    </source>
</evidence>
<evidence type="ECO:0000313" key="3">
    <source>
        <dbReference type="EMBL" id="RDX42092.1"/>
    </source>
</evidence>
<proteinExistence type="predicted"/>
<feature type="transmembrane region" description="Helical" evidence="2">
    <location>
        <begin position="257"/>
        <end position="280"/>
    </location>
</feature>
<sequence length="414" mass="43965">MSLLPGSPSTSSPGGFSQAGSEAFWVLVVDTVSQAPQLLNTILSSILFGVATSLAVATTYILLGKGLTTRGPLMLFLATLVLYTSTTLFCVAGYISAFAVQADEVAAANAAFAQDSQALFNPLRTANFVSRMSCIQTATLTINVFVGDAIVWWRASMIWRGLSRYVVLSLCAVLLSATFALSVVDTCGACNIALVSTSEGGLGRLFAGTRFGTAASILSLSTNVVATFLTGYKAWVHGRFLKQYMSEGSTMTSVERILILLTESGLAYGAIWVFVVAYQVGEMNLAIYSDGSSRVSYWLVAGYFVDGALVPLIAIYPMFIIVLVALKKSQMESSFAFTTHFTVNTRASQLRNPLSVTLESRSRSSRHASHLSGAECRASGALVVLTQPGAESLHSQGTEDADTLSGMRGSKETV</sequence>
<feature type="transmembrane region" description="Helical" evidence="2">
    <location>
        <begin position="165"/>
        <end position="194"/>
    </location>
</feature>
<gene>
    <name evidence="3" type="ORF">OH76DRAFT_1488943</name>
</gene>
<name>A0A371CPB4_9APHY</name>
<feature type="transmembrane region" description="Helical" evidence="2">
    <location>
        <begin position="300"/>
        <end position="326"/>
    </location>
</feature>
<protein>
    <submittedName>
        <fullName evidence="3">Uncharacterized protein</fullName>
    </submittedName>
</protein>
<dbReference type="Proteomes" id="UP000256964">
    <property type="component" value="Unassembled WGS sequence"/>
</dbReference>
<dbReference type="AlphaFoldDB" id="A0A371CPB4"/>
<keyword evidence="2" id="KW-0812">Transmembrane</keyword>